<evidence type="ECO:0000313" key="4">
    <source>
        <dbReference type="Proteomes" id="UP000194632"/>
    </source>
</evidence>
<accession>A0A243Q7U4</accession>
<sequence length="275" mass="27639">MTPRGPDDHETSDLPDPPYSADVLAAFHAGVLPDAVAVHIRARLAEDPAAQSILAALDRTTHELRSAEPAVVHVPDTVRDDVAGTLAALARERPDTSRPSVGGQGSPASESRPVPVDVATGHRGRRRSGTGHDSRRTITRVLLAAAAVVVIAAGSIGVLRLISASDAASDQAPRAQSSASPAPAGSADVAVALAVLGRTEGAPFGSVEALRRCTAAHRVPADVVIVGSGPILVNGAGAAAILLSTGVAGRFDALIVGLDCDLGNPALISRGIVGG</sequence>
<gene>
    <name evidence="3" type="ORF">CA982_19260</name>
</gene>
<evidence type="ECO:0000313" key="3">
    <source>
        <dbReference type="EMBL" id="OUC77051.1"/>
    </source>
</evidence>
<feature type="transmembrane region" description="Helical" evidence="2">
    <location>
        <begin position="141"/>
        <end position="162"/>
    </location>
</feature>
<reference evidence="3 4" key="1">
    <citation type="submission" date="2017-05" db="EMBL/GenBank/DDBJ databases">
        <title>Biotechnological potential of actinobacteria isolated from South African environments.</title>
        <authorList>
            <person name="Le Roes-Hill M."/>
            <person name="Prins A."/>
            <person name="Durrell K.A."/>
        </authorList>
    </citation>
    <scope>NUCLEOTIDE SEQUENCE [LARGE SCALE GENOMIC DNA]</scope>
    <source>
        <strain evidence="3">BS2</strain>
    </source>
</reference>
<evidence type="ECO:0000256" key="2">
    <source>
        <dbReference type="SAM" id="Phobius"/>
    </source>
</evidence>
<name>A0A243Q7U4_9ACTN</name>
<protein>
    <recommendedName>
        <fullName evidence="5">Anti-sigma-M factor RsmA</fullName>
    </recommendedName>
</protein>
<dbReference type="RefSeq" id="WP_086536908.1">
    <property type="nucleotide sequence ID" value="NZ_NGFO01000025.1"/>
</dbReference>
<evidence type="ECO:0008006" key="5">
    <source>
        <dbReference type="Google" id="ProtNLM"/>
    </source>
</evidence>
<proteinExistence type="predicted"/>
<comment type="caution">
    <text evidence="3">The sequence shown here is derived from an EMBL/GenBank/DDBJ whole genome shotgun (WGS) entry which is preliminary data.</text>
</comment>
<dbReference type="Proteomes" id="UP000194632">
    <property type="component" value="Unassembled WGS sequence"/>
</dbReference>
<dbReference type="OrthoDB" id="4566632at2"/>
<dbReference type="STRING" id="417102.CA982_19260"/>
<keyword evidence="2" id="KW-0812">Transmembrane</keyword>
<keyword evidence="2" id="KW-1133">Transmembrane helix</keyword>
<feature type="region of interest" description="Disordered" evidence="1">
    <location>
        <begin position="90"/>
        <end position="133"/>
    </location>
</feature>
<dbReference type="AlphaFoldDB" id="A0A243Q7U4"/>
<evidence type="ECO:0000256" key="1">
    <source>
        <dbReference type="SAM" id="MobiDB-lite"/>
    </source>
</evidence>
<keyword evidence="4" id="KW-1185">Reference proteome</keyword>
<keyword evidence="2" id="KW-0472">Membrane</keyword>
<organism evidence="3 4">
    <name type="scientific">Gordonia lacunae</name>
    <dbReference type="NCBI Taxonomy" id="417102"/>
    <lineage>
        <taxon>Bacteria</taxon>
        <taxon>Bacillati</taxon>
        <taxon>Actinomycetota</taxon>
        <taxon>Actinomycetes</taxon>
        <taxon>Mycobacteriales</taxon>
        <taxon>Gordoniaceae</taxon>
        <taxon>Gordonia</taxon>
    </lineage>
</organism>
<dbReference type="EMBL" id="NGFO01000025">
    <property type="protein sequence ID" value="OUC77051.1"/>
    <property type="molecule type" value="Genomic_DNA"/>
</dbReference>